<feature type="compositionally biased region" description="Low complexity" evidence="1">
    <location>
        <begin position="93"/>
        <end position="103"/>
    </location>
</feature>
<dbReference type="Pfam" id="PF06991">
    <property type="entry name" value="MFAP1"/>
    <property type="match status" value="1"/>
</dbReference>
<dbReference type="GeneID" id="54421168"/>
<feature type="compositionally biased region" description="Acidic residues" evidence="1">
    <location>
        <begin position="31"/>
        <end position="43"/>
    </location>
</feature>
<evidence type="ECO:0000313" key="4">
    <source>
        <dbReference type="Proteomes" id="UP000504638"/>
    </source>
</evidence>
<feature type="domain" description="Micro-fibrillar-associated protein 1 C-terminal" evidence="2">
    <location>
        <begin position="114"/>
        <end position="337"/>
    </location>
</feature>
<gene>
    <name evidence="3 5" type="ORF">P152DRAFT_464939</name>
</gene>
<dbReference type="InterPro" id="IPR033194">
    <property type="entry name" value="MFAP1"/>
</dbReference>
<feature type="compositionally biased region" description="Acidic residues" evidence="1">
    <location>
        <begin position="104"/>
        <end position="120"/>
    </location>
</feature>
<feature type="region of interest" description="Disordered" evidence="1">
    <location>
        <begin position="315"/>
        <end position="405"/>
    </location>
</feature>
<name>A0A6G1GB63_9PEZI</name>
<dbReference type="OrthoDB" id="1111734at2759"/>
<keyword evidence="4" id="KW-1185">Reference proteome</keyword>
<dbReference type="PANTHER" id="PTHR15327">
    <property type="entry name" value="MICROFIBRIL-ASSOCIATED PROTEIN"/>
    <property type="match status" value="1"/>
</dbReference>
<dbReference type="EMBL" id="ML975152">
    <property type="protein sequence ID" value="KAF1815089.1"/>
    <property type="molecule type" value="Genomic_DNA"/>
</dbReference>
<feature type="compositionally biased region" description="Acidic residues" evidence="1">
    <location>
        <begin position="82"/>
        <end position="92"/>
    </location>
</feature>
<evidence type="ECO:0000313" key="3">
    <source>
        <dbReference type="EMBL" id="KAF1815089.1"/>
    </source>
</evidence>
<dbReference type="InterPro" id="IPR009730">
    <property type="entry name" value="MFAP1_C"/>
</dbReference>
<feature type="region of interest" description="Disordered" evidence="1">
    <location>
        <begin position="229"/>
        <end position="267"/>
    </location>
</feature>
<proteinExistence type="predicted"/>
<reference evidence="5" key="3">
    <citation type="submission" date="2025-04" db="UniProtKB">
        <authorList>
            <consortium name="RefSeq"/>
        </authorList>
    </citation>
    <scope>IDENTIFICATION</scope>
    <source>
        <strain evidence="5">CBS 781.70</strain>
    </source>
</reference>
<accession>A0A6G1GB63</accession>
<feature type="compositionally biased region" description="Basic and acidic residues" evidence="1">
    <location>
        <begin position="151"/>
        <end position="171"/>
    </location>
</feature>
<feature type="compositionally biased region" description="Basic and acidic residues" evidence="1">
    <location>
        <begin position="386"/>
        <end position="399"/>
    </location>
</feature>
<dbReference type="AlphaFoldDB" id="A0A6G1GB63"/>
<dbReference type="RefSeq" id="XP_033536720.1">
    <property type="nucleotide sequence ID" value="XM_033680598.1"/>
</dbReference>
<reference evidence="3 5" key="1">
    <citation type="submission" date="2020-01" db="EMBL/GenBank/DDBJ databases">
        <authorList>
            <consortium name="DOE Joint Genome Institute"/>
            <person name="Haridas S."/>
            <person name="Albert R."/>
            <person name="Binder M."/>
            <person name="Bloem J."/>
            <person name="Labutti K."/>
            <person name="Salamov A."/>
            <person name="Andreopoulos B."/>
            <person name="Baker S.E."/>
            <person name="Barry K."/>
            <person name="Bills G."/>
            <person name="Bluhm B.H."/>
            <person name="Cannon C."/>
            <person name="Castanera R."/>
            <person name="Culley D.E."/>
            <person name="Daum C."/>
            <person name="Ezra D."/>
            <person name="Gonzalez J.B."/>
            <person name="Henrissat B."/>
            <person name="Kuo A."/>
            <person name="Liang C."/>
            <person name="Lipzen A."/>
            <person name="Lutzoni F."/>
            <person name="Magnuson J."/>
            <person name="Mondo S."/>
            <person name="Nolan M."/>
            <person name="Ohm R."/>
            <person name="Pangilinan J."/>
            <person name="Park H.-J."/>
            <person name="Ramirez L."/>
            <person name="Alfaro M."/>
            <person name="Sun H."/>
            <person name="Tritt A."/>
            <person name="Yoshinaga Y."/>
            <person name="Zwiers L.-H."/>
            <person name="Turgeon B.G."/>
            <person name="Goodwin S.B."/>
            <person name="Spatafora J.W."/>
            <person name="Crous P.W."/>
            <person name="Grigoriev I.V."/>
        </authorList>
    </citation>
    <scope>NUCLEOTIDE SEQUENCE</scope>
    <source>
        <strain evidence="3 5">CBS 781.70</strain>
    </source>
</reference>
<protein>
    <recommendedName>
        <fullName evidence="2">Micro-fibrillar-associated protein 1 C-terminal domain-containing protein</fullName>
    </recommendedName>
</protein>
<evidence type="ECO:0000259" key="2">
    <source>
        <dbReference type="Pfam" id="PF06991"/>
    </source>
</evidence>
<evidence type="ECO:0000256" key="1">
    <source>
        <dbReference type="SAM" id="MobiDB-lite"/>
    </source>
</evidence>
<reference evidence="5" key="2">
    <citation type="submission" date="2020-04" db="EMBL/GenBank/DDBJ databases">
        <authorList>
            <consortium name="NCBI Genome Project"/>
        </authorList>
    </citation>
    <scope>NUCLEOTIDE SEQUENCE</scope>
    <source>
        <strain evidence="5">CBS 781.70</strain>
    </source>
</reference>
<feature type="compositionally biased region" description="Acidic residues" evidence="1">
    <location>
        <begin position="182"/>
        <end position="193"/>
    </location>
</feature>
<sequence>MPPPKQMTANPTRPSRHRAGKILAQDSSSDGSEEGEEDIEEESQVPTERPTSPKPPLKSAGTLKPLGQQSNVALAPPKPQIDESEFVTESEGSENGSAGASGSESEEESEAEVSEEEEETQPQLLRPVFMSKAKRACGVQTKSAEEIQAEEDARRRQKADELVQEQIEKHAAARAAGKKNWDDDEVEDAEEIDDTDYLDAASLEAEYAKWELRELQRIKRERDVLVAAEREREEVERRRNMDPSEREREDREYIEGQKAEREGKGKMAHMQKYFHKGAFFADDSKQAGLADRDIMGGRYEDDVLDREALPEYMQIRDQTRLGKKGRTRYRDMKTEDTGRFGDYNRDRPSWQGGDRRHQDKDVDERFLPDNDRHGLAPSGANASSLGERKRPKDEDDRGGKRARVQ</sequence>
<feature type="compositionally biased region" description="Basic and acidic residues" evidence="1">
    <location>
        <begin position="328"/>
        <end position="374"/>
    </location>
</feature>
<feature type="region of interest" description="Disordered" evidence="1">
    <location>
        <begin position="1"/>
        <end position="193"/>
    </location>
</feature>
<organism evidence="3">
    <name type="scientific">Eremomyces bilateralis CBS 781.70</name>
    <dbReference type="NCBI Taxonomy" id="1392243"/>
    <lineage>
        <taxon>Eukaryota</taxon>
        <taxon>Fungi</taxon>
        <taxon>Dikarya</taxon>
        <taxon>Ascomycota</taxon>
        <taxon>Pezizomycotina</taxon>
        <taxon>Dothideomycetes</taxon>
        <taxon>Dothideomycetes incertae sedis</taxon>
        <taxon>Eremomycetales</taxon>
        <taxon>Eremomycetaceae</taxon>
        <taxon>Eremomyces</taxon>
    </lineage>
</organism>
<dbReference type="Proteomes" id="UP000504638">
    <property type="component" value="Unplaced"/>
</dbReference>
<evidence type="ECO:0000313" key="5">
    <source>
        <dbReference type="RefSeq" id="XP_033536720.1"/>
    </source>
</evidence>
<feature type="compositionally biased region" description="Basic and acidic residues" evidence="1">
    <location>
        <begin position="229"/>
        <end position="265"/>
    </location>
</feature>